<evidence type="ECO:0000256" key="2">
    <source>
        <dbReference type="SAM" id="SignalP"/>
    </source>
</evidence>
<feature type="signal peptide" evidence="2">
    <location>
        <begin position="1"/>
        <end position="19"/>
    </location>
</feature>
<dbReference type="RefSeq" id="WP_129253734.1">
    <property type="nucleotide sequence ID" value="NZ_SAXA01000004.1"/>
</dbReference>
<feature type="chain" id="PRO_5020710544" description="Lipoprotein" evidence="2">
    <location>
        <begin position="20"/>
        <end position="72"/>
    </location>
</feature>
<dbReference type="Proteomes" id="UP000289703">
    <property type="component" value="Unassembled WGS sequence"/>
</dbReference>
<keyword evidence="1" id="KW-0175">Coiled coil</keyword>
<keyword evidence="2" id="KW-0732">Signal</keyword>
<organism evidence="3 4">
    <name type="scientific">Ancylomarina salipaludis</name>
    <dbReference type="NCBI Taxonomy" id="2501299"/>
    <lineage>
        <taxon>Bacteria</taxon>
        <taxon>Pseudomonadati</taxon>
        <taxon>Bacteroidota</taxon>
        <taxon>Bacteroidia</taxon>
        <taxon>Marinilabiliales</taxon>
        <taxon>Marinifilaceae</taxon>
        <taxon>Ancylomarina</taxon>
    </lineage>
</organism>
<proteinExistence type="predicted"/>
<dbReference type="PROSITE" id="PS51257">
    <property type="entry name" value="PROKAR_LIPOPROTEIN"/>
    <property type="match status" value="1"/>
</dbReference>
<keyword evidence="4" id="KW-1185">Reference proteome</keyword>
<evidence type="ECO:0000313" key="4">
    <source>
        <dbReference type="Proteomes" id="UP000289703"/>
    </source>
</evidence>
<sequence>MKKSIFILAISFLFLFSCADKKTKNEKKMTAPKLENSTNEMNQIDSVTLQLEKAKDDIDKAAKEVDELLDEL</sequence>
<accession>A0A4Q1JP10</accession>
<reference evidence="3 4" key="1">
    <citation type="submission" date="2019-01" db="EMBL/GenBank/DDBJ databases">
        <title>Ancylomarina salipaludis sp. nov., isolated from a salt marsh.</title>
        <authorList>
            <person name="Yoon J.-H."/>
        </authorList>
    </citation>
    <scope>NUCLEOTIDE SEQUENCE [LARGE SCALE GENOMIC DNA]</scope>
    <source>
        <strain evidence="3 4">SHSM-M15</strain>
    </source>
</reference>
<name>A0A4Q1JP10_9BACT</name>
<evidence type="ECO:0000313" key="3">
    <source>
        <dbReference type="EMBL" id="RXQ95841.1"/>
    </source>
</evidence>
<gene>
    <name evidence="3" type="ORF">EO244_05905</name>
</gene>
<feature type="coiled-coil region" evidence="1">
    <location>
        <begin position="44"/>
        <end position="71"/>
    </location>
</feature>
<protein>
    <recommendedName>
        <fullName evidence="5">Lipoprotein</fullName>
    </recommendedName>
</protein>
<dbReference type="AlphaFoldDB" id="A0A4Q1JP10"/>
<comment type="caution">
    <text evidence="3">The sequence shown here is derived from an EMBL/GenBank/DDBJ whole genome shotgun (WGS) entry which is preliminary data.</text>
</comment>
<dbReference type="EMBL" id="SAXA01000004">
    <property type="protein sequence ID" value="RXQ95841.1"/>
    <property type="molecule type" value="Genomic_DNA"/>
</dbReference>
<evidence type="ECO:0008006" key="5">
    <source>
        <dbReference type="Google" id="ProtNLM"/>
    </source>
</evidence>
<evidence type="ECO:0000256" key="1">
    <source>
        <dbReference type="SAM" id="Coils"/>
    </source>
</evidence>